<accession>A0A4V1ZBK9</accession>
<evidence type="ECO:0000313" key="2">
    <source>
        <dbReference type="EMBL" id="RYU89287.1"/>
    </source>
</evidence>
<reference evidence="2 3" key="1">
    <citation type="submission" date="2019-02" db="EMBL/GenBank/DDBJ databases">
        <title>Bacterial novel species Mucilaginibacter sp. 17JY9-4 isolated from soil.</title>
        <authorList>
            <person name="Jung H.-Y."/>
        </authorList>
    </citation>
    <scope>NUCLEOTIDE SEQUENCE [LARGE SCALE GENOMIC DNA]</scope>
    <source>
        <strain evidence="2 3">17JY9-4</strain>
    </source>
</reference>
<sequence>MGSFVYLFIGAQSNSFSYSLKVWLTSVVVGPLIYFGATNLFHCYDDEFLGHNFIDYLAGAYMFIVLFSAIFSLTTWISFYFLIRLLVTRDVLKIKYLKYLIALIGVLLTVITFSVMPGFRINADYICITFAYCFCIAGCSYFYKLEIMPDENT</sequence>
<organism evidence="2 3">
    <name type="scientific">Mucilaginibacter terrigena</name>
    <dbReference type="NCBI Taxonomy" id="2492395"/>
    <lineage>
        <taxon>Bacteria</taxon>
        <taxon>Pseudomonadati</taxon>
        <taxon>Bacteroidota</taxon>
        <taxon>Sphingobacteriia</taxon>
        <taxon>Sphingobacteriales</taxon>
        <taxon>Sphingobacteriaceae</taxon>
        <taxon>Mucilaginibacter</taxon>
    </lineage>
</organism>
<proteinExistence type="predicted"/>
<dbReference type="Proteomes" id="UP000293331">
    <property type="component" value="Unassembled WGS sequence"/>
</dbReference>
<name>A0A4V1ZBK9_9SPHI</name>
<evidence type="ECO:0000313" key="3">
    <source>
        <dbReference type="Proteomes" id="UP000293331"/>
    </source>
</evidence>
<keyword evidence="1" id="KW-0472">Membrane</keyword>
<comment type="caution">
    <text evidence="2">The sequence shown here is derived from an EMBL/GenBank/DDBJ whole genome shotgun (WGS) entry which is preliminary data.</text>
</comment>
<evidence type="ECO:0000256" key="1">
    <source>
        <dbReference type="SAM" id="Phobius"/>
    </source>
</evidence>
<dbReference type="OrthoDB" id="799236at2"/>
<dbReference type="AlphaFoldDB" id="A0A4V1ZBK9"/>
<feature type="transmembrane region" description="Helical" evidence="1">
    <location>
        <begin position="61"/>
        <end position="87"/>
    </location>
</feature>
<protein>
    <submittedName>
        <fullName evidence="2">Uncharacterized protein</fullName>
    </submittedName>
</protein>
<dbReference type="EMBL" id="SEWG01000005">
    <property type="protein sequence ID" value="RYU89287.1"/>
    <property type="molecule type" value="Genomic_DNA"/>
</dbReference>
<feature type="transmembrane region" description="Helical" evidence="1">
    <location>
        <begin position="20"/>
        <end position="41"/>
    </location>
</feature>
<feature type="transmembrane region" description="Helical" evidence="1">
    <location>
        <begin position="125"/>
        <end position="143"/>
    </location>
</feature>
<keyword evidence="3" id="KW-1185">Reference proteome</keyword>
<gene>
    <name evidence="2" type="ORF">EWM62_13205</name>
</gene>
<keyword evidence="1" id="KW-1133">Transmembrane helix</keyword>
<feature type="transmembrane region" description="Helical" evidence="1">
    <location>
        <begin position="99"/>
        <end position="119"/>
    </location>
</feature>
<dbReference type="RefSeq" id="WP_129877146.1">
    <property type="nucleotide sequence ID" value="NZ_SEWG01000005.1"/>
</dbReference>
<keyword evidence="1" id="KW-0812">Transmembrane</keyword>